<sequence length="253" mass="29441">MPTFMYENREIFYEEKGSGVPIVFIHPPAMGRKVFHFQFELEKHFKVIFPDLSGCGDTIGVPENVTILGFAKEIRALLDHLDIDRAVICGYSSGGCVAQEFALTYPERTLGVILSGGFPEVQSAAFKYEHIAGMYLVKRFPKFLSYLISTSHTNEEDVRNDIYNHMQKADRRVWFDFYEQSLHYSCVKRLKQLKAPVLLLYGSRDFVNQHIRCYKRYIDYQVVIIQKVSHQLPTKKWQVFNQLITGFVKEQAY</sequence>
<evidence type="ECO:0000256" key="1">
    <source>
        <dbReference type="ARBA" id="ARBA00022801"/>
    </source>
</evidence>
<comment type="caution">
    <text evidence="3">The sequence shown here is derived from an EMBL/GenBank/DDBJ whole genome shotgun (WGS) entry which is preliminary data.</text>
</comment>
<keyword evidence="1 3" id="KW-0378">Hydrolase</keyword>
<dbReference type="InterPro" id="IPR029058">
    <property type="entry name" value="AB_hydrolase_fold"/>
</dbReference>
<dbReference type="RefSeq" id="WP_389362676.1">
    <property type="nucleotide sequence ID" value="NZ_JBIACK010000011.1"/>
</dbReference>
<evidence type="ECO:0000313" key="3">
    <source>
        <dbReference type="EMBL" id="MFE8702714.1"/>
    </source>
</evidence>
<gene>
    <name evidence="3" type="ORF">ACFYKX_19105</name>
</gene>
<proteinExistence type="predicted"/>
<accession>A0ABW6KG60</accession>
<keyword evidence="4" id="KW-1185">Reference proteome</keyword>
<dbReference type="InterPro" id="IPR000073">
    <property type="entry name" value="AB_hydrolase_1"/>
</dbReference>
<dbReference type="PRINTS" id="PR00111">
    <property type="entry name" value="ABHYDROLASE"/>
</dbReference>
<dbReference type="GO" id="GO:0016787">
    <property type="term" value="F:hydrolase activity"/>
    <property type="evidence" value="ECO:0007669"/>
    <property type="project" value="UniProtKB-KW"/>
</dbReference>
<name>A0ABW6KG60_9BACI</name>
<dbReference type="Gene3D" id="3.40.50.1820">
    <property type="entry name" value="alpha/beta hydrolase"/>
    <property type="match status" value="1"/>
</dbReference>
<evidence type="ECO:0000313" key="4">
    <source>
        <dbReference type="Proteomes" id="UP001601059"/>
    </source>
</evidence>
<protein>
    <submittedName>
        <fullName evidence="3">Alpha/beta fold hydrolase</fullName>
    </submittedName>
</protein>
<dbReference type="Pfam" id="PF00561">
    <property type="entry name" value="Abhydrolase_1"/>
    <property type="match status" value="1"/>
</dbReference>
<organism evidence="3 4">
    <name type="scientific">Cytobacillus spartinae</name>
    <dbReference type="NCBI Taxonomy" id="3299023"/>
    <lineage>
        <taxon>Bacteria</taxon>
        <taxon>Bacillati</taxon>
        <taxon>Bacillota</taxon>
        <taxon>Bacilli</taxon>
        <taxon>Bacillales</taxon>
        <taxon>Bacillaceae</taxon>
        <taxon>Cytobacillus</taxon>
    </lineage>
</organism>
<dbReference type="PANTHER" id="PTHR43798">
    <property type="entry name" value="MONOACYLGLYCEROL LIPASE"/>
    <property type="match status" value="1"/>
</dbReference>
<dbReference type="Proteomes" id="UP001601059">
    <property type="component" value="Unassembled WGS sequence"/>
</dbReference>
<dbReference type="EMBL" id="JBIACK010000011">
    <property type="protein sequence ID" value="MFE8702714.1"/>
    <property type="molecule type" value="Genomic_DNA"/>
</dbReference>
<reference evidence="3 4" key="1">
    <citation type="submission" date="2024-08" db="EMBL/GenBank/DDBJ databases">
        <title>Two novel Cytobacillus novel species.</title>
        <authorList>
            <person name="Liu G."/>
        </authorList>
    </citation>
    <scope>NUCLEOTIDE SEQUENCE [LARGE SCALE GENOMIC DNA]</scope>
    <source>
        <strain evidence="3 4">FJAT-54145</strain>
    </source>
</reference>
<dbReference type="PANTHER" id="PTHR43798:SF31">
    <property type="entry name" value="AB HYDROLASE SUPERFAMILY PROTEIN YCLE"/>
    <property type="match status" value="1"/>
</dbReference>
<dbReference type="InterPro" id="IPR050266">
    <property type="entry name" value="AB_hydrolase_sf"/>
</dbReference>
<feature type="domain" description="AB hydrolase-1" evidence="2">
    <location>
        <begin position="21"/>
        <end position="135"/>
    </location>
</feature>
<evidence type="ECO:0000259" key="2">
    <source>
        <dbReference type="Pfam" id="PF00561"/>
    </source>
</evidence>
<dbReference type="SUPFAM" id="SSF53474">
    <property type="entry name" value="alpha/beta-Hydrolases"/>
    <property type="match status" value="1"/>
</dbReference>